<dbReference type="Proteomes" id="UP000600918">
    <property type="component" value="Unassembled WGS sequence"/>
</dbReference>
<comment type="caution">
    <text evidence="2">The sequence shown here is derived from an EMBL/GenBank/DDBJ whole genome shotgun (WGS) entry which is preliminary data.</text>
</comment>
<evidence type="ECO:0000256" key="1">
    <source>
        <dbReference type="SAM" id="MobiDB-lite"/>
    </source>
</evidence>
<feature type="region of interest" description="Disordered" evidence="1">
    <location>
        <begin position="17"/>
        <end position="51"/>
    </location>
</feature>
<reference evidence="2" key="1">
    <citation type="journal article" date="2020" name="G3 (Bethesda)">
        <title>High-Quality Assemblies for Three Invasive Social Wasps from the &lt;i&gt;Vespula&lt;/i&gt; Genus.</title>
        <authorList>
            <person name="Harrop T.W.R."/>
            <person name="Guhlin J."/>
            <person name="McLaughlin G.M."/>
            <person name="Permina E."/>
            <person name="Stockwell P."/>
            <person name="Gilligan J."/>
            <person name="Le Lec M.F."/>
            <person name="Gruber M.A.M."/>
            <person name="Quinn O."/>
            <person name="Lovegrove M."/>
            <person name="Duncan E.J."/>
            <person name="Remnant E.J."/>
            <person name="Van Eeckhoven J."/>
            <person name="Graham B."/>
            <person name="Knapp R.A."/>
            <person name="Langford K.W."/>
            <person name="Kronenberg Z."/>
            <person name="Press M.O."/>
            <person name="Eacker S.M."/>
            <person name="Wilson-Rankin E.E."/>
            <person name="Purcell J."/>
            <person name="Lester P.J."/>
            <person name="Dearden P.K."/>
        </authorList>
    </citation>
    <scope>NUCLEOTIDE SEQUENCE</scope>
    <source>
        <strain evidence="2">Volc-1</strain>
    </source>
</reference>
<keyword evidence="3" id="KW-1185">Reference proteome</keyword>
<evidence type="ECO:0000313" key="2">
    <source>
        <dbReference type="EMBL" id="KAF7410944.1"/>
    </source>
</evidence>
<name>A0A834NKA9_VESPE</name>
<accession>A0A834NKA9</accession>
<dbReference type="AlphaFoldDB" id="A0A834NKA9"/>
<proteinExistence type="predicted"/>
<organism evidence="2 3">
    <name type="scientific">Vespula pensylvanica</name>
    <name type="common">Western yellow jacket</name>
    <name type="synonym">Wasp</name>
    <dbReference type="NCBI Taxonomy" id="30213"/>
    <lineage>
        <taxon>Eukaryota</taxon>
        <taxon>Metazoa</taxon>
        <taxon>Ecdysozoa</taxon>
        <taxon>Arthropoda</taxon>
        <taxon>Hexapoda</taxon>
        <taxon>Insecta</taxon>
        <taxon>Pterygota</taxon>
        <taxon>Neoptera</taxon>
        <taxon>Endopterygota</taxon>
        <taxon>Hymenoptera</taxon>
        <taxon>Apocrita</taxon>
        <taxon>Aculeata</taxon>
        <taxon>Vespoidea</taxon>
        <taxon>Vespidae</taxon>
        <taxon>Vespinae</taxon>
        <taxon>Vespula</taxon>
    </lineage>
</organism>
<evidence type="ECO:0000313" key="3">
    <source>
        <dbReference type="Proteomes" id="UP000600918"/>
    </source>
</evidence>
<dbReference type="PROSITE" id="PS51257">
    <property type="entry name" value="PROKAR_LIPOPROTEIN"/>
    <property type="match status" value="1"/>
</dbReference>
<dbReference type="EMBL" id="JACSDY010000013">
    <property type="protein sequence ID" value="KAF7410944.1"/>
    <property type="molecule type" value="Genomic_DNA"/>
</dbReference>
<feature type="compositionally biased region" description="Acidic residues" evidence="1">
    <location>
        <begin position="17"/>
        <end position="26"/>
    </location>
</feature>
<sequence>MYCARSATAATFLLACDEEEEDEEEENEKKKKKKKEKEKEERGGEGGENNSLDSLREACFIVRGWDLQDARGVEVATHADLYAVSFVHQLDADDGSSIKN</sequence>
<protein>
    <submittedName>
        <fullName evidence="2">Uncharacterized protein</fullName>
    </submittedName>
</protein>
<gene>
    <name evidence="2" type="ORF">H0235_013551</name>
</gene>